<protein>
    <submittedName>
        <fullName evidence="8">Uroporphyrinogen-III decarboxylase</fullName>
    </submittedName>
</protein>
<keyword evidence="6" id="KW-0484">Methanogenesis</keyword>
<gene>
    <name evidence="8" type="ORF">MTY_0650</name>
</gene>
<organism evidence="8">
    <name type="scientific">Moorella thermoacetica Y72</name>
    <dbReference type="NCBI Taxonomy" id="1325331"/>
    <lineage>
        <taxon>Bacteria</taxon>
        <taxon>Bacillati</taxon>
        <taxon>Bacillota</taxon>
        <taxon>Clostridia</taxon>
        <taxon>Neomoorellales</taxon>
        <taxon>Neomoorellaceae</taxon>
        <taxon>Neomoorella</taxon>
    </lineage>
</organism>
<dbReference type="CDD" id="cd03307">
    <property type="entry name" value="Mta_CmuA_like"/>
    <property type="match status" value="1"/>
</dbReference>
<keyword evidence="4" id="KW-0479">Metal-binding</keyword>
<dbReference type="GO" id="GO:0004853">
    <property type="term" value="F:uroporphyrinogen decarboxylase activity"/>
    <property type="evidence" value="ECO:0007669"/>
    <property type="project" value="InterPro"/>
</dbReference>
<dbReference type="PANTHER" id="PTHR47099">
    <property type="entry name" value="METHYLCOBAMIDE:COM METHYLTRANSFERASE MTBA"/>
    <property type="match status" value="1"/>
</dbReference>
<dbReference type="GO" id="GO:0006779">
    <property type="term" value="P:porphyrin-containing compound biosynthetic process"/>
    <property type="evidence" value="ECO:0007669"/>
    <property type="project" value="InterPro"/>
</dbReference>
<dbReference type="NCBIfam" id="NF004889">
    <property type="entry name" value="PRK06252.1"/>
    <property type="match status" value="1"/>
</dbReference>
<evidence type="ECO:0000256" key="2">
    <source>
        <dbReference type="ARBA" id="ARBA00022603"/>
    </source>
</evidence>
<comment type="cofactor">
    <cofactor evidence="1">
        <name>Zn(2+)</name>
        <dbReference type="ChEBI" id="CHEBI:29105"/>
    </cofactor>
</comment>
<keyword evidence="3" id="KW-0808">Transferase</keyword>
<dbReference type="InterPro" id="IPR052024">
    <property type="entry name" value="Methanogen_methyltrans"/>
</dbReference>
<dbReference type="GO" id="GO:0046872">
    <property type="term" value="F:metal ion binding"/>
    <property type="evidence" value="ECO:0007669"/>
    <property type="project" value="UniProtKB-KW"/>
</dbReference>
<reference evidence="8" key="1">
    <citation type="journal article" date="2014" name="Gene">
        <title>Genome-guided analysis of transformation efficiency and carbon dioxide assimilation by Moorella thermoacetica Y72.</title>
        <authorList>
            <person name="Tsukahara K."/>
            <person name="Kita A."/>
            <person name="Nakashimada Y."/>
            <person name="Hoshino T."/>
            <person name="Murakami K."/>
        </authorList>
    </citation>
    <scope>NUCLEOTIDE SEQUENCE [LARGE SCALE GENOMIC DNA]</scope>
    <source>
        <strain evidence="8">Y72</strain>
    </source>
</reference>
<dbReference type="GO" id="GO:0006730">
    <property type="term" value="P:one-carbon metabolic process"/>
    <property type="evidence" value="ECO:0007669"/>
    <property type="project" value="InterPro"/>
</dbReference>
<dbReference type="GO" id="GO:0008168">
    <property type="term" value="F:methyltransferase activity"/>
    <property type="evidence" value="ECO:0007669"/>
    <property type="project" value="UniProtKB-KW"/>
</dbReference>
<dbReference type="EMBL" id="DF238840">
    <property type="protein sequence ID" value="GAF25318.1"/>
    <property type="molecule type" value="Genomic_DNA"/>
</dbReference>
<sequence length="352" mass="38595">MSVSASEQMAGSERVIAAVRGQEVDRFPLVTPTSVVTVESMTVTGVYFPEAHTDPYKMAALAAAGHELLGFDTVIPYFSILLEAAALGCEVDWNSVDAMPAIKINPLKNLLERKWDWRPPANFLDRQPVKALLVAIRLLKKRYGRRVAVVGKVIGPWTLAYHLCGVQDFLLGLVLEPEAVRELLERLLAVPLRLAVAEIEAGVDVLTWADHATSDLVSAAAYRDFLLPLHQRAMEQLAGSCPVILHTCGRATDRVAYFARAGFTAFHFDSRNPVGDLLSLANGRLNLIGGINNPQTLLNGKVKEVRATIEGLLQAGIKMVAPECAVPLRTPNQNLRAIVQAVRDFSRRHRKV</sequence>
<dbReference type="Pfam" id="PF01208">
    <property type="entry name" value="URO-D"/>
    <property type="match status" value="1"/>
</dbReference>
<dbReference type="Gene3D" id="3.20.20.210">
    <property type="match status" value="1"/>
</dbReference>
<dbReference type="InterPro" id="IPR000257">
    <property type="entry name" value="Uroporphyrinogen_deCOase"/>
</dbReference>
<dbReference type="InterPro" id="IPR038071">
    <property type="entry name" value="UROD/MetE-like_sf"/>
</dbReference>
<dbReference type="NCBIfam" id="TIGR01463">
    <property type="entry name" value="mtaA_cmuA"/>
    <property type="match status" value="1"/>
</dbReference>
<evidence type="ECO:0000259" key="7">
    <source>
        <dbReference type="Pfam" id="PF01208"/>
    </source>
</evidence>
<dbReference type="SUPFAM" id="SSF51726">
    <property type="entry name" value="UROD/MetE-like"/>
    <property type="match status" value="1"/>
</dbReference>
<dbReference type="GO" id="GO:0032259">
    <property type="term" value="P:methylation"/>
    <property type="evidence" value="ECO:0007669"/>
    <property type="project" value="UniProtKB-KW"/>
</dbReference>
<dbReference type="PANTHER" id="PTHR47099:SF1">
    <property type="entry name" value="METHYLCOBAMIDE:COM METHYLTRANSFERASE MTBA"/>
    <property type="match status" value="1"/>
</dbReference>
<evidence type="ECO:0000256" key="3">
    <source>
        <dbReference type="ARBA" id="ARBA00022679"/>
    </source>
</evidence>
<evidence type="ECO:0000256" key="5">
    <source>
        <dbReference type="ARBA" id="ARBA00022833"/>
    </source>
</evidence>
<dbReference type="InterPro" id="IPR006360">
    <property type="entry name" value="Mtase_MtaA_CmuA"/>
</dbReference>
<evidence type="ECO:0000256" key="1">
    <source>
        <dbReference type="ARBA" id="ARBA00001947"/>
    </source>
</evidence>
<proteinExistence type="predicted"/>
<accession>A0A0S6UD43</accession>
<evidence type="ECO:0000256" key="6">
    <source>
        <dbReference type="ARBA" id="ARBA00022994"/>
    </source>
</evidence>
<evidence type="ECO:0000256" key="4">
    <source>
        <dbReference type="ARBA" id="ARBA00022723"/>
    </source>
</evidence>
<dbReference type="AlphaFoldDB" id="A0A0S6UD43"/>
<dbReference type="GO" id="GO:0015948">
    <property type="term" value="P:methanogenesis"/>
    <property type="evidence" value="ECO:0007669"/>
    <property type="project" value="UniProtKB-KW"/>
</dbReference>
<evidence type="ECO:0000313" key="8">
    <source>
        <dbReference type="EMBL" id="GAF25318.1"/>
    </source>
</evidence>
<name>A0A0S6UD43_NEOTH</name>
<keyword evidence="5" id="KW-0862">Zinc</keyword>
<feature type="domain" description="Uroporphyrinogen decarboxylase (URO-D)" evidence="7">
    <location>
        <begin position="12"/>
        <end position="344"/>
    </location>
</feature>
<keyword evidence="2" id="KW-0489">Methyltransferase</keyword>
<dbReference type="Proteomes" id="UP000063718">
    <property type="component" value="Unassembled WGS sequence"/>
</dbReference>